<organism evidence="1 2">
    <name type="scientific">Aphanomyces invadans</name>
    <dbReference type="NCBI Taxonomy" id="157072"/>
    <lineage>
        <taxon>Eukaryota</taxon>
        <taxon>Sar</taxon>
        <taxon>Stramenopiles</taxon>
        <taxon>Oomycota</taxon>
        <taxon>Saprolegniomycetes</taxon>
        <taxon>Saprolegniales</taxon>
        <taxon>Verrucalvaceae</taxon>
        <taxon>Aphanomyces</taxon>
    </lineage>
</organism>
<accession>A0A418AEN7</accession>
<sequence length="128" mass="14634">MDPSYMRRIAIFDLNGDRDAVTDAEWIAWLCAALDEVHEESEVLKKRLTIGIQFNMKLLDVHCAPALSQFGLLQLLKSRVGRMLDDLMRVLEQDNQEWVINQESKVAVEVIDKALKPEALKTAVQKQL</sequence>
<name>A0A418AEN7_9STRA</name>
<evidence type="ECO:0000313" key="2">
    <source>
        <dbReference type="Proteomes" id="UP000285060"/>
    </source>
</evidence>
<dbReference type="VEuPathDB" id="FungiDB:H310_10922"/>
<dbReference type="EMBL" id="QUSY01004459">
    <property type="protein sequence ID" value="RHY13351.1"/>
    <property type="molecule type" value="Genomic_DNA"/>
</dbReference>
<proteinExistence type="predicted"/>
<reference evidence="1 2" key="1">
    <citation type="submission" date="2018-08" db="EMBL/GenBank/DDBJ databases">
        <title>Aphanomyces genome sequencing and annotation.</title>
        <authorList>
            <person name="Minardi D."/>
            <person name="Oidtmann B."/>
            <person name="Van Der Giezen M."/>
            <person name="Studholme D.J."/>
        </authorList>
    </citation>
    <scope>NUCLEOTIDE SEQUENCE [LARGE SCALE GENOMIC DNA]</scope>
    <source>
        <strain evidence="1 2">NJM0002</strain>
    </source>
</reference>
<protein>
    <submittedName>
        <fullName evidence="1">Uncharacterized protein</fullName>
    </submittedName>
</protein>
<dbReference type="Proteomes" id="UP000285060">
    <property type="component" value="Unassembled WGS sequence"/>
</dbReference>
<keyword evidence="2" id="KW-1185">Reference proteome</keyword>
<comment type="caution">
    <text evidence="1">The sequence shown here is derived from an EMBL/GenBank/DDBJ whole genome shotgun (WGS) entry which is preliminary data.</text>
</comment>
<gene>
    <name evidence="1" type="ORF">DYB32_010932</name>
</gene>
<dbReference type="AlphaFoldDB" id="A0A418AEN7"/>
<evidence type="ECO:0000313" key="1">
    <source>
        <dbReference type="EMBL" id="RHY13351.1"/>
    </source>
</evidence>